<dbReference type="GO" id="GO:0005654">
    <property type="term" value="C:nucleoplasm"/>
    <property type="evidence" value="ECO:0007669"/>
    <property type="project" value="UniProtKB-SubCell"/>
</dbReference>
<dbReference type="PANTHER" id="PTHR46600">
    <property type="entry name" value="THAP DOMAIN-CONTAINING"/>
    <property type="match status" value="1"/>
</dbReference>
<proteinExistence type="inferred from homology"/>
<keyword evidence="6" id="KW-0804">Transcription</keyword>
<evidence type="ECO:0000313" key="9">
    <source>
        <dbReference type="Ensembl" id="ENSOMYP00000127643.1"/>
    </source>
</evidence>
<keyword evidence="10" id="KW-1185">Reference proteome</keyword>
<evidence type="ECO:0000256" key="1">
    <source>
        <dbReference type="ARBA" id="ARBA00022723"/>
    </source>
</evidence>
<dbReference type="Pfam" id="PF05485">
    <property type="entry name" value="THAP"/>
    <property type="match status" value="1"/>
</dbReference>
<dbReference type="InterPro" id="IPR006612">
    <property type="entry name" value="THAP_Znf"/>
</dbReference>
<dbReference type="GeneTree" id="ENSGT01030000235205"/>
<keyword evidence="4 5" id="KW-0238">DNA-binding</keyword>
<dbReference type="GO" id="GO:0000978">
    <property type="term" value="F:RNA polymerase II cis-regulatory region sequence-specific DNA binding"/>
    <property type="evidence" value="ECO:0007669"/>
    <property type="project" value="TreeGrafter"/>
</dbReference>
<protein>
    <recommendedName>
        <fullName evidence="6">THAP domain-containing protein 1</fullName>
    </recommendedName>
</protein>
<evidence type="ECO:0000256" key="3">
    <source>
        <dbReference type="ARBA" id="ARBA00022833"/>
    </source>
</evidence>
<keyword evidence="6" id="KW-0539">Nucleus</keyword>
<keyword evidence="3" id="KW-0862">Zinc</keyword>
<name>A0A8K9X4U4_ONCMY</name>
<reference evidence="9" key="3">
    <citation type="submission" date="2025-09" db="UniProtKB">
        <authorList>
            <consortium name="Ensembl"/>
        </authorList>
    </citation>
    <scope>IDENTIFICATION</scope>
</reference>
<evidence type="ECO:0000256" key="4">
    <source>
        <dbReference type="ARBA" id="ARBA00023125"/>
    </source>
</evidence>
<comment type="function">
    <text evidence="6">DNA-binding transcription regulator that regulates endothelial cell proliferation and G1/S cell-cycle progression. Specifically binds the 5'-[AT]NTNN[GT]GGCA[AGT]-3' core DNA sequence and acts by modulating expression of pRB-E2F cell-cycle target genes.</text>
</comment>
<comment type="subcellular location">
    <subcellularLocation>
        <location evidence="6">Nucleus</location>
        <location evidence="6">Nucleoplasm</location>
    </subcellularLocation>
</comment>
<sequence length="278" mass="30425">MPRECAVKTCDNKQKTWSALMFHRLPLSHPDRLKLWLIALNKDANTATDDLRKLLVCSEHFLPGDYYEKLGQDRHSRMRIMKSFLKDTAVPSVAVHAPGQRGIISVSDCTSMSSAAGSTSNPSTSSLSTSNLSTSSPSTSSPSTSSPSTSSHSSNFDSRVSSGEPDGEPDGGGVWSERKWMVNESKLKELFQTCHQCGAALRNRTITALGYSQIKVTWTCPDEHRGEWQSCPDQLASNLPWLLLHSRNRQSPCGVQREAGGYSLGLVNCKVARLDPPS</sequence>
<evidence type="ECO:0000313" key="10">
    <source>
        <dbReference type="Proteomes" id="UP000694395"/>
    </source>
</evidence>
<dbReference type="SUPFAM" id="SSF57716">
    <property type="entry name" value="Glucocorticoid receptor-like (DNA-binding domain)"/>
    <property type="match status" value="1"/>
</dbReference>
<comment type="similarity">
    <text evidence="6">Belongs to the THAP1 family.</text>
</comment>
<reference evidence="9" key="2">
    <citation type="submission" date="2025-08" db="UniProtKB">
        <authorList>
            <consortium name="Ensembl"/>
        </authorList>
    </citation>
    <scope>IDENTIFICATION</scope>
</reference>
<dbReference type="PANTHER" id="PTHR46600:SF7">
    <property type="entry name" value="SI:DKEY-228B2.6-RELATED"/>
    <property type="match status" value="1"/>
</dbReference>
<feature type="compositionally biased region" description="Low complexity" evidence="7">
    <location>
        <begin position="114"/>
        <end position="154"/>
    </location>
</feature>
<feature type="region of interest" description="Disordered" evidence="7">
    <location>
        <begin position="114"/>
        <end position="175"/>
    </location>
</feature>
<evidence type="ECO:0000256" key="5">
    <source>
        <dbReference type="PROSITE-ProRule" id="PRU00309"/>
    </source>
</evidence>
<keyword evidence="6" id="KW-0131">Cell cycle</keyword>
<dbReference type="SMART" id="SM00980">
    <property type="entry name" value="THAP"/>
    <property type="match status" value="1"/>
</dbReference>
<evidence type="ECO:0000256" key="6">
    <source>
        <dbReference type="RuleBase" id="RU369073"/>
    </source>
</evidence>
<accession>A0A8K9X4U4</accession>
<dbReference type="InterPro" id="IPR026516">
    <property type="entry name" value="THAP1/10"/>
</dbReference>
<dbReference type="Ensembl" id="ENSOMYT00000148593.1">
    <property type="protein sequence ID" value="ENSOMYP00000127643.1"/>
    <property type="gene ID" value="ENSOMYG00000055776.1"/>
</dbReference>
<feature type="domain" description="THAP-type" evidence="8">
    <location>
        <begin position="1"/>
        <end position="94"/>
    </location>
</feature>
<keyword evidence="2 5" id="KW-0863">Zinc-finger</keyword>
<dbReference type="GO" id="GO:0001935">
    <property type="term" value="P:endothelial cell proliferation"/>
    <property type="evidence" value="ECO:0007669"/>
    <property type="project" value="UniProtKB-UniRule"/>
</dbReference>
<evidence type="ECO:0000256" key="7">
    <source>
        <dbReference type="SAM" id="MobiDB-lite"/>
    </source>
</evidence>
<keyword evidence="6" id="KW-0805">Transcription regulation</keyword>
<dbReference type="GO" id="GO:0006357">
    <property type="term" value="P:regulation of transcription by RNA polymerase II"/>
    <property type="evidence" value="ECO:0007669"/>
    <property type="project" value="TreeGrafter"/>
</dbReference>
<evidence type="ECO:0000259" key="8">
    <source>
        <dbReference type="PROSITE" id="PS50950"/>
    </source>
</evidence>
<dbReference type="AlphaFoldDB" id="A0A8K9X4U4"/>
<reference evidence="9" key="1">
    <citation type="submission" date="2020-07" db="EMBL/GenBank/DDBJ databases">
        <title>A long reads based de novo assembly of the rainbow trout Arlee double haploid line genome.</title>
        <authorList>
            <person name="Gao G."/>
            <person name="Palti Y."/>
        </authorList>
    </citation>
    <scope>NUCLEOTIDE SEQUENCE [LARGE SCALE GENOMIC DNA]</scope>
</reference>
<dbReference type="PROSITE" id="PS50950">
    <property type="entry name" value="ZF_THAP"/>
    <property type="match status" value="1"/>
</dbReference>
<dbReference type="GO" id="GO:0003700">
    <property type="term" value="F:DNA-binding transcription factor activity"/>
    <property type="evidence" value="ECO:0007669"/>
    <property type="project" value="UniProtKB-UniRule"/>
</dbReference>
<keyword evidence="1" id="KW-0479">Metal-binding</keyword>
<dbReference type="Proteomes" id="UP000694395">
    <property type="component" value="Chromosome 10"/>
</dbReference>
<organism evidence="9 10">
    <name type="scientific">Oncorhynchus mykiss</name>
    <name type="common">Rainbow trout</name>
    <name type="synonym">Salmo gairdneri</name>
    <dbReference type="NCBI Taxonomy" id="8022"/>
    <lineage>
        <taxon>Eukaryota</taxon>
        <taxon>Metazoa</taxon>
        <taxon>Chordata</taxon>
        <taxon>Craniata</taxon>
        <taxon>Vertebrata</taxon>
        <taxon>Euteleostomi</taxon>
        <taxon>Actinopterygii</taxon>
        <taxon>Neopterygii</taxon>
        <taxon>Teleostei</taxon>
        <taxon>Protacanthopterygii</taxon>
        <taxon>Salmoniformes</taxon>
        <taxon>Salmonidae</taxon>
        <taxon>Salmoninae</taxon>
        <taxon>Oncorhynchus</taxon>
    </lineage>
</organism>
<evidence type="ECO:0000256" key="2">
    <source>
        <dbReference type="ARBA" id="ARBA00022771"/>
    </source>
</evidence>
<dbReference type="GO" id="GO:0008270">
    <property type="term" value="F:zinc ion binding"/>
    <property type="evidence" value="ECO:0007669"/>
    <property type="project" value="UniProtKB-KW"/>
</dbReference>
<keyword evidence="6" id="KW-0175">Coiled coil</keyword>